<keyword evidence="3" id="KW-1185">Reference proteome</keyword>
<keyword evidence="1" id="KW-0812">Transmembrane</keyword>
<dbReference type="Proteomes" id="UP001084650">
    <property type="component" value="Unassembled WGS sequence"/>
</dbReference>
<accession>A0ABT4HQL7</accession>
<dbReference type="RefSeq" id="WP_268788149.1">
    <property type="nucleotide sequence ID" value="NZ_JAPQYE010000033.1"/>
</dbReference>
<dbReference type="EMBL" id="JAPQYE010000033">
    <property type="protein sequence ID" value="MCZ0732505.1"/>
    <property type="molecule type" value="Genomic_DNA"/>
</dbReference>
<feature type="transmembrane region" description="Helical" evidence="1">
    <location>
        <begin position="21"/>
        <end position="43"/>
    </location>
</feature>
<protein>
    <submittedName>
        <fullName evidence="2">Uncharacterized protein</fullName>
    </submittedName>
</protein>
<organism evidence="2 3">
    <name type="scientific">Mycolicibacterium iranicum</name>
    <name type="common">Mycobacterium iranicum</name>
    <dbReference type="NCBI Taxonomy" id="912594"/>
    <lineage>
        <taxon>Bacteria</taxon>
        <taxon>Bacillati</taxon>
        <taxon>Actinomycetota</taxon>
        <taxon>Actinomycetes</taxon>
        <taxon>Mycobacteriales</taxon>
        <taxon>Mycobacteriaceae</taxon>
        <taxon>Mycolicibacterium</taxon>
    </lineage>
</organism>
<proteinExistence type="predicted"/>
<keyword evidence="1" id="KW-1133">Transmembrane helix</keyword>
<reference evidence="2" key="1">
    <citation type="submission" date="2022-12" db="EMBL/GenBank/DDBJ databases">
        <title>Whole genome sequence of Mycolicibacterium iranicum strain SBH312.</title>
        <authorList>
            <person name="Jani J."/>
            <person name="Arifin Mustapha Z."/>
            <person name="Ahmed K."/>
            <person name="Kai Ling C."/>
        </authorList>
    </citation>
    <scope>NUCLEOTIDE SEQUENCE</scope>
    <source>
        <strain evidence="2">SBH312</strain>
    </source>
</reference>
<gene>
    <name evidence="2" type="ORF">OY187_31115</name>
</gene>
<evidence type="ECO:0000313" key="2">
    <source>
        <dbReference type="EMBL" id="MCZ0732505.1"/>
    </source>
</evidence>
<sequence length="44" mass="5064">MTDMPIEPPRRQPTRSRRLRATIRYALLTAAGVLLVVSLLMGWR</sequence>
<evidence type="ECO:0000256" key="1">
    <source>
        <dbReference type="SAM" id="Phobius"/>
    </source>
</evidence>
<keyword evidence="1" id="KW-0472">Membrane</keyword>
<name>A0ABT4HQL7_MYCIR</name>
<comment type="caution">
    <text evidence="2">The sequence shown here is derived from an EMBL/GenBank/DDBJ whole genome shotgun (WGS) entry which is preliminary data.</text>
</comment>
<evidence type="ECO:0000313" key="3">
    <source>
        <dbReference type="Proteomes" id="UP001084650"/>
    </source>
</evidence>